<evidence type="ECO:0000256" key="3">
    <source>
        <dbReference type="ARBA" id="ARBA00022679"/>
    </source>
</evidence>
<evidence type="ECO:0000256" key="5">
    <source>
        <dbReference type="ARBA" id="ARBA00022777"/>
    </source>
</evidence>
<dbReference type="SMART" id="SM00220">
    <property type="entry name" value="S_TKc"/>
    <property type="match status" value="1"/>
</dbReference>
<dbReference type="InterPro" id="IPR000719">
    <property type="entry name" value="Prot_kinase_dom"/>
</dbReference>
<dbReference type="FunFam" id="3.30.200.20:FF:000035">
    <property type="entry name" value="Serine/threonine protein kinase Stk1"/>
    <property type="match status" value="1"/>
</dbReference>
<evidence type="ECO:0000256" key="7">
    <source>
        <dbReference type="ARBA" id="ARBA00047899"/>
    </source>
</evidence>
<evidence type="ECO:0000313" key="13">
    <source>
        <dbReference type="Proteomes" id="UP000317982"/>
    </source>
</evidence>
<comment type="catalytic activity">
    <reaction evidence="7">
        <text>L-threonyl-[protein] + ATP = O-phospho-L-threonyl-[protein] + ADP + H(+)</text>
        <dbReference type="Rhea" id="RHEA:46608"/>
        <dbReference type="Rhea" id="RHEA-COMP:11060"/>
        <dbReference type="Rhea" id="RHEA-COMP:11605"/>
        <dbReference type="ChEBI" id="CHEBI:15378"/>
        <dbReference type="ChEBI" id="CHEBI:30013"/>
        <dbReference type="ChEBI" id="CHEBI:30616"/>
        <dbReference type="ChEBI" id="CHEBI:61977"/>
        <dbReference type="ChEBI" id="CHEBI:456216"/>
        <dbReference type="EC" id="2.7.11.1"/>
    </reaction>
</comment>
<reference evidence="12 13" key="1">
    <citation type="submission" date="2019-07" db="EMBL/GenBank/DDBJ databases">
        <title>Cryptosporangium phraense sp. nov., isolated from plant litter.</title>
        <authorList>
            <person name="Suriyachadkun C."/>
        </authorList>
    </citation>
    <scope>NUCLEOTIDE SEQUENCE [LARGE SCALE GENOMIC DNA]</scope>
    <source>
        <strain evidence="12 13">A-T 5661</strain>
    </source>
</reference>
<keyword evidence="3" id="KW-0808">Transferase</keyword>
<dbReference type="RefSeq" id="WP_142708925.1">
    <property type="nucleotide sequence ID" value="NZ_VIRS01000036.1"/>
</dbReference>
<protein>
    <recommendedName>
        <fullName evidence="1">non-specific serine/threonine protein kinase</fullName>
        <ecNumber evidence="1">2.7.11.1</ecNumber>
    </recommendedName>
</protein>
<evidence type="ECO:0000313" key="12">
    <source>
        <dbReference type="EMBL" id="TQS40664.1"/>
    </source>
</evidence>
<keyword evidence="10" id="KW-0472">Membrane</keyword>
<dbReference type="PANTHER" id="PTHR43289:SF6">
    <property type="entry name" value="SERINE_THREONINE-PROTEIN KINASE NEKL-3"/>
    <property type="match status" value="1"/>
</dbReference>
<dbReference type="EC" id="2.7.11.1" evidence="1"/>
<dbReference type="CDD" id="cd14014">
    <property type="entry name" value="STKc_PknB_like"/>
    <property type="match status" value="1"/>
</dbReference>
<keyword evidence="10" id="KW-0812">Transmembrane</keyword>
<feature type="compositionally biased region" description="Pro residues" evidence="9">
    <location>
        <begin position="326"/>
        <end position="347"/>
    </location>
</feature>
<evidence type="ECO:0000256" key="9">
    <source>
        <dbReference type="SAM" id="MobiDB-lite"/>
    </source>
</evidence>
<keyword evidence="6" id="KW-0067">ATP-binding</keyword>
<evidence type="ECO:0000259" key="11">
    <source>
        <dbReference type="PROSITE" id="PS50011"/>
    </source>
</evidence>
<keyword evidence="13" id="KW-1185">Reference proteome</keyword>
<dbReference type="AlphaFoldDB" id="A0A545AH69"/>
<dbReference type="PROSITE" id="PS50231">
    <property type="entry name" value="RICIN_B_LECTIN"/>
    <property type="match status" value="1"/>
</dbReference>
<dbReference type="SUPFAM" id="SSF50370">
    <property type="entry name" value="Ricin B-like lectins"/>
    <property type="match status" value="1"/>
</dbReference>
<dbReference type="PROSITE" id="PS00108">
    <property type="entry name" value="PROTEIN_KINASE_ST"/>
    <property type="match status" value="1"/>
</dbReference>
<feature type="region of interest" description="Disordered" evidence="9">
    <location>
        <begin position="296"/>
        <end position="315"/>
    </location>
</feature>
<evidence type="ECO:0000256" key="2">
    <source>
        <dbReference type="ARBA" id="ARBA00022527"/>
    </source>
</evidence>
<feature type="domain" description="Protein kinase" evidence="11">
    <location>
        <begin position="12"/>
        <end position="277"/>
    </location>
</feature>
<dbReference type="Gene3D" id="2.80.10.50">
    <property type="match status" value="1"/>
</dbReference>
<keyword evidence="4" id="KW-0547">Nucleotide-binding</keyword>
<feature type="region of interest" description="Disordered" evidence="9">
    <location>
        <begin position="443"/>
        <end position="496"/>
    </location>
</feature>
<comment type="catalytic activity">
    <reaction evidence="8">
        <text>L-seryl-[protein] + ATP = O-phospho-L-seryl-[protein] + ADP + H(+)</text>
        <dbReference type="Rhea" id="RHEA:17989"/>
        <dbReference type="Rhea" id="RHEA-COMP:9863"/>
        <dbReference type="Rhea" id="RHEA-COMP:11604"/>
        <dbReference type="ChEBI" id="CHEBI:15378"/>
        <dbReference type="ChEBI" id="CHEBI:29999"/>
        <dbReference type="ChEBI" id="CHEBI:30616"/>
        <dbReference type="ChEBI" id="CHEBI:83421"/>
        <dbReference type="ChEBI" id="CHEBI:456216"/>
        <dbReference type="EC" id="2.7.11.1"/>
    </reaction>
</comment>
<keyword evidence="2" id="KW-0723">Serine/threonine-protein kinase</keyword>
<feature type="transmembrane region" description="Helical" evidence="10">
    <location>
        <begin position="404"/>
        <end position="426"/>
    </location>
</feature>
<dbReference type="Pfam" id="PF00069">
    <property type="entry name" value="Pkinase"/>
    <property type="match status" value="1"/>
</dbReference>
<dbReference type="GO" id="GO:0004674">
    <property type="term" value="F:protein serine/threonine kinase activity"/>
    <property type="evidence" value="ECO:0007669"/>
    <property type="project" value="UniProtKB-KW"/>
</dbReference>
<dbReference type="InterPro" id="IPR035992">
    <property type="entry name" value="Ricin_B-like_lectins"/>
</dbReference>
<evidence type="ECO:0000256" key="6">
    <source>
        <dbReference type="ARBA" id="ARBA00022840"/>
    </source>
</evidence>
<keyword evidence="10" id="KW-1133">Transmembrane helix</keyword>
<dbReference type="InParanoid" id="A0A545AH69"/>
<evidence type="ECO:0000256" key="8">
    <source>
        <dbReference type="ARBA" id="ARBA00048679"/>
    </source>
</evidence>
<accession>A0A545AH69</accession>
<dbReference type="InterPro" id="IPR008271">
    <property type="entry name" value="Ser/Thr_kinase_AS"/>
</dbReference>
<dbReference type="Gene3D" id="3.30.200.20">
    <property type="entry name" value="Phosphorylase Kinase, domain 1"/>
    <property type="match status" value="1"/>
</dbReference>
<dbReference type="GO" id="GO:0005524">
    <property type="term" value="F:ATP binding"/>
    <property type="evidence" value="ECO:0007669"/>
    <property type="project" value="UniProtKB-KW"/>
</dbReference>
<dbReference type="Gene3D" id="1.10.510.10">
    <property type="entry name" value="Transferase(Phosphotransferase) domain 1"/>
    <property type="match status" value="1"/>
</dbReference>
<dbReference type="SUPFAM" id="SSF56112">
    <property type="entry name" value="Protein kinase-like (PK-like)"/>
    <property type="match status" value="1"/>
</dbReference>
<name>A0A545AH69_9ACTN</name>
<dbReference type="PANTHER" id="PTHR43289">
    <property type="entry name" value="MITOGEN-ACTIVATED PROTEIN KINASE KINASE KINASE 20-RELATED"/>
    <property type="match status" value="1"/>
</dbReference>
<evidence type="ECO:0000256" key="1">
    <source>
        <dbReference type="ARBA" id="ARBA00012513"/>
    </source>
</evidence>
<dbReference type="PROSITE" id="PS50011">
    <property type="entry name" value="PROTEIN_KINASE_DOM"/>
    <property type="match status" value="1"/>
</dbReference>
<dbReference type="InterPro" id="IPR011009">
    <property type="entry name" value="Kinase-like_dom_sf"/>
</dbReference>
<dbReference type="OrthoDB" id="308915at2"/>
<sequence>MLAQGLRLGNRYLLTRRIAKGGMGEVWECTDTLLHRTVAVKALLPALIDDEQFITRFRAEARMMAALRHPGIVQIYDYGENVEVGDVRIDYLVMEYIEGAPLAQRIESARRLGVAETLSIVAQAAEALQVAHDSGIVHRDVKPSNLMVRADGAIVLVDFGIARSGAGNGTSVIIASPQFMAPEQAARGPVTPAIDVFALGAVAYCCLSGKPPFPGDDPVQVIAALMHGSPAPLPADVPGPVADLVFRALAKEPSQRPPSAAAFAAAARAASTTDPIAAVASPASGAGPGAWPAFDSGAGYVDGPDPGGYPAPPPVPAGPALPWPPLFPSGPVPPGASLPTMPTPPSSAAPAVRSAALRRTPDGPPTPVAGGPGGPAVPLAGGQRGPVNPGGGGPVAGGHRGRKYAIGGVAAAVALGLIAIGGVIVLRSGGDENLQATAQQSLGAPQGAGVGENPSVPSGGGSTPSAPPSPTTSTTVTPSPRPGKTTGQSAEDPVRSAPTGFYQLENANYDGYCLSANLGQSSSGAGTHSIYLVTCNPGADGQWWSVQSSGQLKNRLAGDGGTSWCLSGNLTTPPNGFSGTHGAYTSQCNANTAGQYWQLRAGAGDTWKIGSNVPVDGATWELSTTSSSPLAGGGYQVFTANPGNGSVATHLWRLAQP</sequence>
<proteinExistence type="predicted"/>
<dbReference type="EMBL" id="VIRS01000036">
    <property type="protein sequence ID" value="TQS40664.1"/>
    <property type="molecule type" value="Genomic_DNA"/>
</dbReference>
<feature type="compositionally biased region" description="Low complexity" evidence="9">
    <location>
        <begin position="348"/>
        <end position="358"/>
    </location>
</feature>
<organism evidence="12 13">
    <name type="scientific">Cryptosporangium phraense</name>
    <dbReference type="NCBI Taxonomy" id="2593070"/>
    <lineage>
        <taxon>Bacteria</taxon>
        <taxon>Bacillati</taxon>
        <taxon>Actinomycetota</taxon>
        <taxon>Actinomycetes</taxon>
        <taxon>Cryptosporangiales</taxon>
        <taxon>Cryptosporangiaceae</taxon>
        <taxon>Cryptosporangium</taxon>
    </lineage>
</organism>
<evidence type="ECO:0000256" key="10">
    <source>
        <dbReference type="SAM" id="Phobius"/>
    </source>
</evidence>
<dbReference type="Proteomes" id="UP000317982">
    <property type="component" value="Unassembled WGS sequence"/>
</dbReference>
<evidence type="ECO:0000256" key="4">
    <source>
        <dbReference type="ARBA" id="ARBA00022741"/>
    </source>
</evidence>
<comment type="caution">
    <text evidence="12">The sequence shown here is derived from an EMBL/GenBank/DDBJ whole genome shotgun (WGS) entry which is preliminary data.</text>
</comment>
<feature type="compositionally biased region" description="Gly residues" evidence="9">
    <location>
        <begin position="382"/>
        <end position="395"/>
    </location>
</feature>
<feature type="region of interest" description="Disordered" evidence="9">
    <location>
        <begin position="326"/>
        <end position="395"/>
    </location>
</feature>
<keyword evidence="5 12" id="KW-0418">Kinase</keyword>
<gene>
    <name evidence="12" type="ORF">FL583_33620</name>
</gene>